<feature type="compositionally biased region" description="Basic and acidic residues" evidence="1">
    <location>
        <begin position="35"/>
        <end position="51"/>
    </location>
</feature>
<evidence type="ECO:0000256" key="1">
    <source>
        <dbReference type="SAM" id="MobiDB-lite"/>
    </source>
</evidence>
<dbReference type="PANTHER" id="PTHR43649:SF12">
    <property type="entry name" value="DIACETYLCHITOBIOSE BINDING PROTEIN DASA"/>
    <property type="match status" value="1"/>
</dbReference>
<organism evidence="3 4">
    <name type="scientific">Vallitalea longa</name>
    <dbReference type="NCBI Taxonomy" id="2936439"/>
    <lineage>
        <taxon>Bacteria</taxon>
        <taxon>Bacillati</taxon>
        <taxon>Bacillota</taxon>
        <taxon>Clostridia</taxon>
        <taxon>Lachnospirales</taxon>
        <taxon>Vallitaleaceae</taxon>
        <taxon>Vallitalea</taxon>
    </lineage>
</organism>
<dbReference type="Pfam" id="PF13416">
    <property type="entry name" value="SBP_bac_8"/>
    <property type="match status" value="1"/>
</dbReference>
<evidence type="ECO:0000313" key="4">
    <source>
        <dbReference type="Proteomes" id="UP001144256"/>
    </source>
</evidence>
<dbReference type="PROSITE" id="PS51257">
    <property type="entry name" value="PROKAR_LIPOPROTEIN"/>
    <property type="match status" value="1"/>
</dbReference>
<proteinExistence type="predicted"/>
<keyword evidence="4" id="KW-1185">Reference proteome</keyword>
<dbReference type="InterPro" id="IPR050490">
    <property type="entry name" value="Bact_solute-bd_prot1"/>
</dbReference>
<feature type="region of interest" description="Disordered" evidence="1">
    <location>
        <begin position="29"/>
        <end position="51"/>
    </location>
</feature>
<keyword evidence="2" id="KW-0732">Signal</keyword>
<dbReference type="AlphaFoldDB" id="A0A9W5YD42"/>
<dbReference type="PANTHER" id="PTHR43649">
    <property type="entry name" value="ARABINOSE-BINDING PROTEIN-RELATED"/>
    <property type="match status" value="1"/>
</dbReference>
<dbReference type="InterPro" id="IPR006059">
    <property type="entry name" value="SBP"/>
</dbReference>
<comment type="caution">
    <text evidence="3">The sequence shown here is derived from an EMBL/GenBank/DDBJ whole genome shotgun (WGS) entry which is preliminary data.</text>
</comment>
<evidence type="ECO:0000256" key="2">
    <source>
        <dbReference type="SAM" id="SignalP"/>
    </source>
</evidence>
<gene>
    <name evidence="3" type="ORF">SH1V18_37520</name>
</gene>
<feature type="chain" id="PRO_5040985316" evidence="2">
    <location>
        <begin position="21"/>
        <end position="538"/>
    </location>
</feature>
<accession>A0A9W5YD42</accession>
<dbReference type="SUPFAM" id="SSF53850">
    <property type="entry name" value="Periplasmic binding protein-like II"/>
    <property type="match status" value="1"/>
</dbReference>
<feature type="signal peptide" evidence="2">
    <location>
        <begin position="1"/>
        <end position="20"/>
    </location>
</feature>
<name>A0A9W5YD42_9FIRM</name>
<dbReference type="Gene3D" id="3.40.190.10">
    <property type="entry name" value="Periplasmic binding protein-like II"/>
    <property type="match status" value="2"/>
</dbReference>
<dbReference type="RefSeq" id="WP_281818160.1">
    <property type="nucleotide sequence ID" value="NZ_BRLB01000015.1"/>
</dbReference>
<dbReference type="EMBL" id="BRLB01000015">
    <property type="protein sequence ID" value="GKX31272.1"/>
    <property type="molecule type" value="Genomic_DNA"/>
</dbReference>
<sequence length="538" mass="60679">MKKFISLLLVVTMVMTLLCACGKKNTDNDIVDSSKTQKETEDQTNNEADKQKEDPVKIRIYYSDNATLPFREDWLTVKEAEKMFNVEFDWEVIPIADYQTKVSLALNTGTNTPDVILYQSTKGENASLALNGALVPISDYSDFTPNFNELVKDFGLQDTVDELNLADGKRYYLPSLYDIPFYDGGLILREDFLEAEGINAPKTFDDLYGILKAYKEKNPESYPLTILAGPRVLYRMTMPSFGVSLGKNGSSGTNTLSWDYDKEEYFSGAISDGYKEYIGYLAKLYREGLLDPEMADPINGDIWSQKMATGKSMATYAYYDQIGGLEGSTEIDGYKLQMYPSLEGSAGAHHQPKSSTGSGIMFPAKTAKRDDFERIVRTIDKVFYSEEGAKLWCLGVEGVTYTEENGEIKYADELVNSEEGVYKSLQIKYGCGSDVTQMVWVNSREMTKYDENYARINKEVADMGDVIQPIPPTPLFDDMKSEDAGVLQTPLFDKFEVWADAFITGKKDVEKDWDAYVKEMKSLKIDEFCNLYNDNLAK</sequence>
<reference evidence="3" key="1">
    <citation type="submission" date="2022-06" db="EMBL/GenBank/DDBJ databases">
        <title>Vallitalea longa sp. nov., an anaerobic bacterium isolated from marine sediment.</title>
        <authorList>
            <person name="Hirano S."/>
            <person name="Terahara T."/>
            <person name="Mori K."/>
            <person name="Hamada M."/>
            <person name="Matsumoto R."/>
            <person name="Kobayashi T."/>
        </authorList>
    </citation>
    <scope>NUCLEOTIDE SEQUENCE</scope>
    <source>
        <strain evidence="3">SH18-1</strain>
    </source>
</reference>
<dbReference type="Proteomes" id="UP001144256">
    <property type="component" value="Unassembled WGS sequence"/>
</dbReference>
<evidence type="ECO:0000313" key="3">
    <source>
        <dbReference type="EMBL" id="GKX31272.1"/>
    </source>
</evidence>
<protein>
    <submittedName>
        <fullName evidence="3">ABC transporter substrate-binding protein</fullName>
    </submittedName>
</protein>